<evidence type="ECO:0000256" key="2">
    <source>
        <dbReference type="SAM" id="SignalP"/>
    </source>
</evidence>
<evidence type="ECO:0000313" key="4">
    <source>
        <dbReference type="Proteomes" id="UP000823561"/>
    </source>
</evidence>
<evidence type="ECO:0000256" key="1">
    <source>
        <dbReference type="SAM" id="MobiDB-lite"/>
    </source>
</evidence>
<feature type="signal peptide" evidence="2">
    <location>
        <begin position="1"/>
        <end position="15"/>
    </location>
</feature>
<accession>A0AAV6HAZ2</accession>
<protein>
    <submittedName>
        <fullName evidence="3">Uncharacterized protein</fullName>
    </submittedName>
</protein>
<dbReference type="AlphaFoldDB" id="A0AAV6HAZ2"/>
<feature type="chain" id="PRO_5043843106" evidence="2">
    <location>
        <begin position="16"/>
        <end position="267"/>
    </location>
</feature>
<feature type="compositionally biased region" description="Basic and acidic residues" evidence="1">
    <location>
        <begin position="193"/>
        <end position="208"/>
    </location>
</feature>
<sequence>MIVTVGLIIFKFIATKITQLILQGKAGSSSAETNMSTNSIMQYIMHTHDMYDELCESNLRERAKTLSVETQAKLKELAGLKKQYELSGERHKASLVQKEADELKDKCKWEQDDIEMCLGGLQMSRNKRKIILQWKTGGEDTNRSPNPFIVKNSTAELNADKTKKPVVEKPHVRLQQQSQDSDAIKPTLMKSSMKQEHDQGDAREERQGKALTSNKQPIAKSHCEREKRRDAKPAWILLPIRMKKERWLSLLFWRSGRPVHLDRAQMI</sequence>
<evidence type="ECO:0000313" key="3">
    <source>
        <dbReference type="EMBL" id="KAG5284264.1"/>
    </source>
</evidence>
<feature type="compositionally biased region" description="Basic and acidic residues" evidence="1">
    <location>
        <begin position="158"/>
        <end position="171"/>
    </location>
</feature>
<organism evidence="3 4">
    <name type="scientific">Alosa alosa</name>
    <name type="common">allis shad</name>
    <dbReference type="NCBI Taxonomy" id="278164"/>
    <lineage>
        <taxon>Eukaryota</taxon>
        <taxon>Metazoa</taxon>
        <taxon>Chordata</taxon>
        <taxon>Craniata</taxon>
        <taxon>Vertebrata</taxon>
        <taxon>Euteleostomi</taxon>
        <taxon>Actinopterygii</taxon>
        <taxon>Neopterygii</taxon>
        <taxon>Teleostei</taxon>
        <taxon>Clupei</taxon>
        <taxon>Clupeiformes</taxon>
        <taxon>Clupeoidei</taxon>
        <taxon>Clupeidae</taxon>
        <taxon>Alosa</taxon>
    </lineage>
</organism>
<dbReference type="EMBL" id="JADWDJ010000002">
    <property type="protein sequence ID" value="KAG5284264.1"/>
    <property type="molecule type" value="Genomic_DNA"/>
</dbReference>
<reference evidence="3" key="1">
    <citation type="submission" date="2020-10" db="EMBL/GenBank/DDBJ databases">
        <title>Chromosome-scale genome assembly of the Allis shad, Alosa alosa.</title>
        <authorList>
            <person name="Margot Z."/>
            <person name="Christophe K."/>
            <person name="Cabau C."/>
            <person name="Louis A."/>
            <person name="Berthelot C."/>
            <person name="Parey E."/>
            <person name="Roest Crollius H."/>
            <person name="Montfort J."/>
            <person name="Robinson-Rechavi M."/>
            <person name="Bucao C."/>
            <person name="Bouchez O."/>
            <person name="Gislard M."/>
            <person name="Lluch J."/>
            <person name="Milhes M."/>
            <person name="Lampietro C."/>
            <person name="Lopez Roques C."/>
            <person name="Donnadieu C."/>
            <person name="Braasch I."/>
            <person name="Desvignes T."/>
            <person name="Postlethwait J."/>
            <person name="Bobe J."/>
            <person name="Guiguen Y."/>
        </authorList>
    </citation>
    <scope>NUCLEOTIDE SEQUENCE</scope>
    <source>
        <strain evidence="3">M-15738</strain>
        <tissue evidence="3">Blood</tissue>
    </source>
</reference>
<comment type="caution">
    <text evidence="3">The sequence shown here is derived from an EMBL/GenBank/DDBJ whole genome shotgun (WGS) entry which is preliminary data.</text>
</comment>
<proteinExistence type="predicted"/>
<dbReference type="Proteomes" id="UP000823561">
    <property type="component" value="Chromosome 2"/>
</dbReference>
<keyword evidence="4" id="KW-1185">Reference proteome</keyword>
<keyword evidence="2" id="KW-0732">Signal</keyword>
<gene>
    <name evidence="3" type="ORF">AALO_G00024790</name>
</gene>
<name>A0AAV6HAZ2_9TELE</name>
<feature type="region of interest" description="Disordered" evidence="1">
    <location>
        <begin position="137"/>
        <end position="226"/>
    </location>
</feature>